<dbReference type="InterPro" id="IPR002145">
    <property type="entry name" value="CopG"/>
</dbReference>
<dbReference type="Pfam" id="PF01402">
    <property type="entry name" value="RHH_1"/>
    <property type="match status" value="1"/>
</dbReference>
<gene>
    <name evidence="2" type="ORF">S01H1_26357</name>
</gene>
<feature type="domain" description="Ribbon-helix-helix protein CopG" evidence="1">
    <location>
        <begin position="2"/>
        <end position="36"/>
    </location>
</feature>
<dbReference type="EMBL" id="BARS01015971">
    <property type="protein sequence ID" value="GAF96393.1"/>
    <property type="molecule type" value="Genomic_DNA"/>
</dbReference>
<accession>X0TS22</accession>
<protein>
    <recommendedName>
        <fullName evidence="1">Ribbon-helix-helix protein CopG domain-containing protein</fullName>
    </recommendedName>
</protein>
<evidence type="ECO:0000313" key="2">
    <source>
        <dbReference type="EMBL" id="GAF96393.1"/>
    </source>
</evidence>
<dbReference type="Gene3D" id="1.10.1220.10">
    <property type="entry name" value="Met repressor-like"/>
    <property type="match status" value="1"/>
</dbReference>
<proteinExistence type="predicted"/>
<name>X0TS22_9ZZZZ</name>
<dbReference type="CDD" id="cd21631">
    <property type="entry name" value="RHH_CopG_NikR-like"/>
    <property type="match status" value="1"/>
</dbReference>
<comment type="caution">
    <text evidence="2">The sequence shown here is derived from an EMBL/GenBank/DDBJ whole genome shotgun (WGS) entry which is preliminary data.</text>
</comment>
<dbReference type="AlphaFoldDB" id="X0TS22"/>
<feature type="non-terminal residue" evidence="2">
    <location>
        <position position="50"/>
    </location>
</feature>
<reference evidence="2" key="1">
    <citation type="journal article" date="2014" name="Front. Microbiol.">
        <title>High frequency of phylogenetically diverse reductive dehalogenase-homologous genes in deep subseafloor sedimentary metagenomes.</title>
        <authorList>
            <person name="Kawai M."/>
            <person name="Futagami T."/>
            <person name="Toyoda A."/>
            <person name="Takaki Y."/>
            <person name="Nishi S."/>
            <person name="Hori S."/>
            <person name="Arai W."/>
            <person name="Tsubouchi T."/>
            <person name="Morono Y."/>
            <person name="Uchiyama I."/>
            <person name="Ito T."/>
            <person name="Fujiyama A."/>
            <person name="Inagaki F."/>
            <person name="Takami H."/>
        </authorList>
    </citation>
    <scope>NUCLEOTIDE SEQUENCE</scope>
    <source>
        <strain evidence="2">Expedition CK06-06</strain>
    </source>
</reference>
<sequence length="50" mass="5826">MKRTMIYLPEQTHQGLRKLAFEANTSIAELIRQAINTVYGEDIEDIQDME</sequence>
<dbReference type="InterPro" id="IPR010985">
    <property type="entry name" value="Ribbon_hlx_hlx"/>
</dbReference>
<evidence type="ECO:0000259" key="1">
    <source>
        <dbReference type="Pfam" id="PF01402"/>
    </source>
</evidence>
<dbReference type="GO" id="GO:0006355">
    <property type="term" value="P:regulation of DNA-templated transcription"/>
    <property type="evidence" value="ECO:0007669"/>
    <property type="project" value="InterPro"/>
</dbReference>
<dbReference type="SUPFAM" id="SSF47598">
    <property type="entry name" value="Ribbon-helix-helix"/>
    <property type="match status" value="1"/>
</dbReference>
<organism evidence="2">
    <name type="scientific">marine sediment metagenome</name>
    <dbReference type="NCBI Taxonomy" id="412755"/>
    <lineage>
        <taxon>unclassified sequences</taxon>
        <taxon>metagenomes</taxon>
        <taxon>ecological metagenomes</taxon>
    </lineage>
</organism>
<dbReference type="InterPro" id="IPR013321">
    <property type="entry name" value="Arc_rbn_hlx_hlx"/>
</dbReference>